<dbReference type="FunFam" id="3.40.50.720:FF:000258">
    <property type="entry name" value="Hydroxyacyl-coenzyme A dehydrogenase, mitochondrial"/>
    <property type="match status" value="1"/>
</dbReference>
<evidence type="ECO:0000256" key="18">
    <source>
        <dbReference type="ARBA" id="ARBA00052692"/>
    </source>
</evidence>
<reference evidence="30" key="2">
    <citation type="submission" date="2025-09" db="UniProtKB">
        <authorList>
            <consortium name="Ensembl"/>
        </authorList>
    </citation>
    <scope>IDENTIFICATION</scope>
</reference>
<feature type="binding site" evidence="25">
    <location>
        <position position="373"/>
    </location>
    <ligand>
        <name>NAD(+)</name>
        <dbReference type="ChEBI" id="CHEBI:57540"/>
    </ligand>
</feature>
<accession>A0A2K5HGU8</accession>
<evidence type="ECO:0000256" key="23">
    <source>
        <dbReference type="ARBA" id="ARBA00079904"/>
    </source>
</evidence>
<evidence type="ECO:0000313" key="31">
    <source>
        <dbReference type="Proteomes" id="UP000233080"/>
    </source>
</evidence>
<comment type="catalytic activity">
    <reaction evidence="18">
        <text>(3S)-3-hydroxybutanoyl-CoA + NAD(+) = acetoacetyl-CoA + NADH + H(+)</text>
        <dbReference type="Rhea" id="RHEA:30799"/>
        <dbReference type="ChEBI" id="CHEBI:15378"/>
        <dbReference type="ChEBI" id="CHEBI:57286"/>
        <dbReference type="ChEBI" id="CHEBI:57316"/>
        <dbReference type="ChEBI" id="CHEBI:57540"/>
        <dbReference type="ChEBI" id="CHEBI:57945"/>
    </reaction>
</comment>
<keyword evidence="11 25" id="KW-0520">NAD</keyword>
<evidence type="ECO:0000256" key="19">
    <source>
        <dbReference type="ARBA" id="ARBA00059837"/>
    </source>
</evidence>
<evidence type="ECO:0000256" key="5">
    <source>
        <dbReference type="ARBA" id="ARBA00022782"/>
    </source>
</evidence>
<evidence type="ECO:0000256" key="7">
    <source>
        <dbReference type="ARBA" id="ARBA00022871"/>
    </source>
</evidence>
<dbReference type="InterPro" id="IPR013328">
    <property type="entry name" value="6PGD_dom2"/>
</dbReference>
<evidence type="ECO:0000256" key="22">
    <source>
        <dbReference type="ARBA" id="ARBA00077615"/>
    </source>
</evidence>
<comment type="catalytic activity">
    <reaction evidence="16">
        <text>(3S)-hydroxydecanoyl-CoA + NAD(+) = 3-oxodecanoyl-CoA + NADH + H(+)</text>
        <dbReference type="Rhea" id="RHEA:31187"/>
        <dbReference type="ChEBI" id="CHEBI:15378"/>
        <dbReference type="ChEBI" id="CHEBI:57540"/>
        <dbReference type="ChEBI" id="CHEBI:57945"/>
        <dbReference type="ChEBI" id="CHEBI:62548"/>
        <dbReference type="ChEBI" id="CHEBI:62616"/>
    </reaction>
</comment>
<dbReference type="GO" id="GO:0003857">
    <property type="term" value="F:(3S)-3-hydroxyacyl-CoA dehydrogenase (NAD+) activity"/>
    <property type="evidence" value="ECO:0007669"/>
    <property type="project" value="UniProtKB-EC"/>
</dbReference>
<protein>
    <recommendedName>
        <fullName evidence="21">Hydroxyacyl-coenzyme A dehydrogenase, mitochondrial</fullName>
        <ecNumber evidence="4">1.1.1.35</ecNumber>
    </recommendedName>
    <alternativeName>
        <fullName evidence="22">Medium and short-chain L-3-hydroxyacyl-coenzyme A dehydrogenase</fullName>
    </alternativeName>
    <alternativeName>
        <fullName evidence="23">Short-chain 3-hydroxyacyl-CoA dehydrogenase</fullName>
    </alternativeName>
</protein>
<dbReference type="PANTHER" id="PTHR43561">
    <property type="match status" value="1"/>
</dbReference>
<evidence type="ECO:0000256" key="10">
    <source>
        <dbReference type="ARBA" id="ARBA00023002"/>
    </source>
</evidence>
<keyword evidence="31" id="KW-1185">Reference proteome</keyword>
<dbReference type="GO" id="GO:0006635">
    <property type="term" value="P:fatty acid beta-oxidation"/>
    <property type="evidence" value="ECO:0007669"/>
    <property type="project" value="TreeGrafter"/>
</dbReference>
<evidence type="ECO:0000256" key="27">
    <source>
        <dbReference type="SAM" id="MobiDB-lite"/>
    </source>
</evidence>
<evidence type="ECO:0000256" key="4">
    <source>
        <dbReference type="ARBA" id="ARBA00013000"/>
    </source>
</evidence>
<dbReference type="AlphaFoldDB" id="A0A2K5HGU8"/>
<feature type="binding site" evidence="25">
    <location>
        <begin position="85"/>
        <end position="90"/>
    </location>
    <ligand>
        <name>NAD(+)</name>
        <dbReference type="ChEBI" id="CHEBI:57540"/>
    </ligand>
</feature>
<dbReference type="FunFam" id="1.10.1040.10:FF:000019">
    <property type="entry name" value="3-hydroxybutyryl-CoA dehydrogenase FadB2"/>
    <property type="match status" value="1"/>
</dbReference>
<dbReference type="SUPFAM" id="SSF48179">
    <property type="entry name" value="6-phosphogluconate dehydrogenase C-terminal domain-like"/>
    <property type="match status" value="1"/>
</dbReference>
<keyword evidence="5" id="KW-0221">Differentiation</keyword>
<dbReference type="InterPro" id="IPR022694">
    <property type="entry name" value="3-OHacyl-CoA_DH"/>
</dbReference>
<feature type="region of interest" description="Disordered" evidence="27">
    <location>
        <begin position="1"/>
        <end position="22"/>
    </location>
</feature>
<keyword evidence="9" id="KW-0007">Acetylation</keyword>
<feature type="compositionally biased region" description="Basic residues" evidence="27">
    <location>
        <begin position="9"/>
        <end position="22"/>
    </location>
</feature>
<evidence type="ECO:0000259" key="28">
    <source>
        <dbReference type="Pfam" id="PF00725"/>
    </source>
</evidence>
<dbReference type="InterPro" id="IPR036291">
    <property type="entry name" value="NAD(P)-bd_dom_sf"/>
</dbReference>
<feature type="binding site" evidence="25">
    <location>
        <position position="200"/>
    </location>
    <ligand>
        <name>NAD(+)</name>
        <dbReference type="ChEBI" id="CHEBI:57540"/>
    </ligand>
</feature>
<evidence type="ECO:0000259" key="29">
    <source>
        <dbReference type="Pfam" id="PF02737"/>
    </source>
</evidence>
<comment type="catalytic activity">
    <reaction evidence="15">
        <text>a (3S)-3-hydroxyacyl-CoA + NAD(+) = a 3-oxoacyl-CoA + NADH + H(+)</text>
        <dbReference type="Rhea" id="RHEA:22432"/>
        <dbReference type="ChEBI" id="CHEBI:15378"/>
        <dbReference type="ChEBI" id="CHEBI:57318"/>
        <dbReference type="ChEBI" id="CHEBI:57540"/>
        <dbReference type="ChEBI" id="CHEBI:57945"/>
        <dbReference type="ChEBI" id="CHEBI:90726"/>
        <dbReference type="EC" id="1.1.1.35"/>
    </reaction>
</comment>
<evidence type="ECO:0000256" key="24">
    <source>
        <dbReference type="PIRSR" id="PIRSR000105-1"/>
    </source>
</evidence>
<comment type="similarity">
    <text evidence="3">Belongs to the 3-hydroxyacyl-CoA dehydrogenase family.</text>
</comment>
<feature type="domain" description="3-hydroxyacyl-CoA dehydrogenase NAD binding" evidence="29">
    <location>
        <begin position="80"/>
        <end position="265"/>
    </location>
</feature>
<evidence type="ECO:0000256" key="25">
    <source>
        <dbReference type="PIRSR" id="PIRSR000105-2"/>
    </source>
</evidence>
<dbReference type="InterPro" id="IPR006176">
    <property type="entry name" value="3-OHacyl-CoA_DH_NAD-bd"/>
</dbReference>
<organism evidence="30 31">
    <name type="scientific">Colobus angolensis palliatus</name>
    <name type="common">Peters' Angolan colobus</name>
    <dbReference type="NCBI Taxonomy" id="336983"/>
    <lineage>
        <taxon>Eukaryota</taxon>
        <taxon>Metazoa</taxon>
        <taxon>Chordata</taxon>
        <taxon>Craniata</taxon>
        <taxon>Vertebrata</taxon>
        <taxon>Euteleostomi</taxon>
        <taxon>Mammalia</taxon>
        <taxon>Eutheria</taxon>
        <taxon>Euarchontoglires</taxon>
        <taxon>Primates</taxon>
        <taxon>Haplorrhini</taxon>
        <taxon>Catarrhini</taxon>
        <taxon>Cercopithecidae</taxon>
        <taxon>Colobinae</taxon>
        <taxon>Colobus</taxon>
    </lineage>
</organism>
<evidence type="ECO:0000256" key="20">
    <source>
        <dbReference type="ARBA" id="ARBA00065273"/>
    </source>
</evidence>
<keyword evidence="6" id="KW-0276">Fatty acid metabolism</keyword>
<evidence type="ECO:0000256" key="17">
    <source>
        <dbReference type="ARBA" id="ARBA00052282"/>
    </source>
</evidence>
<keyword evidence="7" id="KW-0744">Spermatogenesis</keyword>
<evidence type="ECO:0000256" key="14">
    <source>
        <dbReference type="ARBA" id="ARBA00023278"/>
    </source>
</evidence>
<evidence type="ECO:0000256" key="1">
    <source>
        <dbReference type="ARBA" id="ARBA00004305"/>
    </source>
</evidence>
<evidence type="ECO:0000313" key="30">
    <source>
        <dbReference type="Ensembl" id="ENSCANP00000003561.1"/>
    </source>
</evidence>
<evidence type="ECO:0000256" key="21">
    <source>
        <dbReference type="ARBA" id="ARBA00071676"/>
    </source>
</evidence>
<sequence>MGGAGLKAPPRRLRGRRVRVGPHPKGCLSAASRHARLLRPRLVTVVPRCHTMAFVTRQFMRSMSSSSTASASAKKIIVKHVTVIGGGLMGAGIAQVAAATGHTVVLVDQTEDILAKSKKGIEESLRKVAKKKFAENPKAGDEFVEKTLSSIVTSTDAASVVHSTDLVVEAIVENLKVKNELFKRLDKFAAEHTIFASNTSSLQITSIANATTRQDRFAGLHFFNPVPLMKLVEVIKTPMTSQKTFESLVDFSKALGKHPVSCKDTPGFVVNRLLVPYLMEAIRLYERDFQTCGDSNSGLGFSLKGDASKEDIDTAMKLGAGYPMGPFELLDYVGLDTTKFIIDGWHEIDVKNPLYQPSPCLNKLVAENKFGKKTGEGFYKYK</sequence>
<comment type="subunit">
    <text evidence="20">Homodimer. Interacts with GLUD1; this interaction inhibits the activation of glutamate dehydrogenase 1 (GLUD1).</text>
</comment>
<reference evidence="30" key="1">
    <citation type="submission" date="2025-08" db="UniProtKB">
        <authorList>
            <consortium name="Ensembl"/>
        </authorList>
    </citation>
    <scope>IDENTIFICATION</scope>
</reference>
<proteinExistence type="inferred from homology"/>
<dbReference type="GO" id="GO:0005759">
    <property type="term" value="C:mitochondrial matrix"/>
    <property type="evidence" value="ECO:0007669"/>
    <property type="project" value="UniProtKB-SubCell"/>
</dbReference>
<dbReference type="InterPro" id="IPR052242">
    <property type="entry name" value="Mito_3-hydroxyacyl-CoA_DH"/>
</dbReference>
<keyword evidence="14" id="KW-0379">Hydroxylation</keyword>
<dbReference type="PANTHER" id="PTHR43561:SF3">
    <property type="entry name" value="HYDROXYACYL-COENZYME A DEHYDROGENASE, MITOCHONDRIAL"/>
    <property type="match status" value="1"/>
</dbReference>
<feature type="binding site" evidence="25">
    <location>
        <position position="224"/>
    </location>
    <ligand>
        <name>NAD(+)</name>
        <dbReference type="ChEBI" id="CHEBI:57540"/>
    </ligand>
</feature>
<evidence type="ECO:0000256" key="16">
    <source>
        <dbReference type="ARBA" id="ARBA00051510"/>
    </source>
</evidence>
<dbReference type="Gene3D" id="1.10.1040.10">
    <property type="entry name" value="N-(1-d-carboxylethyl)-l-norvaline Dehydrogenase, domain 2"/>
    <property type="match status" value="1"/>
</dbReference>
<evidence type="ECO:0000256" key="26">
    <source>
        <dbReference type="PIRSR" id="PIRSR000105-3"/>
    </source>
</evidence>
<keyword evidence="13" id="KW-0496">Mitochondrion</keyword>
<dbReference type="Pfam" id="PF00725">
    <property type="entry name" value="3HCDH"/>
    <property type="match status" value="1"/>
</dbReference>
<keyword evidence="8" id="KW-0809">Transit peptide</keyword>
<comment type="pathway">
    <text evidence="2">Lipid metabolism; fatty acid beta-oxidation.</text>
</comment>
<keyword evidence="12" id="KW-0443">Lipid metabolism</keyword>
<evidence type="ECO:0000256" key="12">
    <source>
        <dbReference type="ARBA" id="ARBA00023098"/>
    </source>
</evidence>
<dbReference type="Gene3D" id="3.40.50.720">
    <property type="entry name" value="NAD(P)-binding Rossmann-like Domain"/>
    <property type="match status" value="1"/>
</dbReference>
<dbReference type="InterPro" id="IPR008927">
    <property type="entry name" value="6-PGluconate_DH-like_C_sf"/>
</dbReference>
<feature type="domain" description="3-hydroxyacyl-CoA dehydrogenase C-terminal" evidence="28">
    <location>
        <begin position="303"/>
        <end position="381"/>
    </location>
</feature>
<evidence type="ECO:0000256" key="8">
    <source>
        <dbReference type="ARBA" id="ARBA00022946"/>
    </source>
</evidence>
<dbReference type="STRING" id="336983.ENSCANP00000003561"/>
<evidence type="ECO:0000256" key="3">
    <source>
        <dbReference type="ARBA" id="ARBA00009463"/>
    </source>
</evidence>
<evidence type="ECO:0000256" key="13">
    <source>
        <dbReference type="ARBA" id="ARBA00023128"/>
    </source>
</evidence>
<dbReference type="InterPro" id="IPR006108">
    <property type="entry name" value="3HC_DH_C"/>
</dbReference>
<evidence type="ECO:0000256" key="9">
    <source>
        <dbReference type="ARBA" id="ARBA00022990"/>
    </source>
</evidence>
<feature type="binding site" evidence="26">
    <location>
        <position position="131"/>
    </location>
    <ligand>
        <name>CoA</name>
        <dbReference type="ChEBI" id="CHEBI:57287"/>
    </ligand>
</feature>
<evidence type="ECO:0000256" key="15">
    <source>
        <dbReference type="ARBA" id="ARBA00049556"/>
    </source>
</evidence>
<feature type="binding site" evidence="25">
    <location>
        <position position="178"/>
    </location>
    <ligand>
        <name>NAD(+)</name>
        <dbReference type="ChEBI" id="CHEBI:57540"/>
    </ligand>
</feature>
<comment type="function">
    <text evidence="19">Mitochondrial fatty acid beta-oxidation enzyme that catalyzes the third step of the beta-oxidation cycle for medium and short-chain 3-hydroxy fatty acyl-CoAs (C4 to C10). Plays a role in the control of insulin secretion by inhibiting the activation of glutamate dehydrogenase 1 (GLUD1), an enzyme that has an important role in regulating amino acid-induced insulin secretion. Plays a role in the maintenance of normal spermatogenesis through the reduction of fatty acid accumulation in the testes.</text>
</comment>
<feature type="binding site" evidence="26">
    <location>
        <position position="200"/>
    </location>
    <ligand>
        <name>CoA</name>
        <dbReference type="ChEBI" id="CHEBI:57287"/>
    </ligand>
</feature>
<comment type="catalytic activity">
    <reaction evidence="17">
        <text>(3S)-hydroxyhexadecanoyl-CoA + NAD(+) = 3-oxohexadecanoyl-CoA + NADH + H(+)</text>
        <dbReference type="Rhea" id="RHEA:31159"/>
        <dbReference type="ChEBI" id="CHEBI:15378"/>
        <dbReference type="ChEBI" id="CHEBI:57349"/>
        <dbReference type="ChEBI" id="CHEBI:57540"/>
        <dbReference type="ChEBI" id="CHEBI:57945"/>
        <dbReference type="ChEBI" id="CHEBI:62613"/>
    </reaction>
</comment>
<dbReference type="Proteomes" id="UP000233080">
    <property type="component" value="Unassembled WGS sequence"/>
</dbReference>
<feature type="binding site" evidence="25">
    <location>
        <position position="173"/>
    </location>
    <ligand>
        <name>NAD(+)</name>
        <dbReference type="ChEBI" id="CHEBI:57540"/>
    </ligand>
</feature>
<evidence type="ECO:0000256" key="2">
    <source>
        <dbReference type="ARBA" id="ARBA00005005"/>
    </source>
</evidence>
<feature type="binding site" evidence="26">
    <location>
        <position position="124"/>
    </location>
    <ligand>
        <name>CoA</name>
        <dbReference type="ChEBI" id="CHEBI:57287"/>
    </ligand>
</feature>
<dbReference type="PIRSF" id="PIRSF000105">
    <property type="entry name" value="HCDH"/>
    <property type="match status" value="1"/>
</dbReference>
<dbReference type="EC" id="1.1.1.35" evidence="4"/>
<feature type="site" description="Important for catalytic activity" evidence="24">
    <location>
        <position position="221"/>
    </location>
</feature>
<dbReference type="GO" id="GO:0070403">
    <property type="term" value="F:NAD+ binding"/>
    <property type="evidence" value="ECO:0007669"/>
    <property type="project" value="InterPro"/>
</dbReference>
<feature type="binding site" evidence="25">
    <location>
        <position position="108"/>
    </location>
    <ligand>
        <name>NAD(+)</name>
        <dbReference type="ChEBI" id="CHEBI:57540"/>
    </ligand>
</feature>
<comment type="subcellular location">
    <subcellularLocation>
        <location evidence="1">Mitochondrion matrix</location>
    </subcellularLocation>
</comment>
<name>A0A2K5HGU8_COLAP</name>
<dbReference type="GO" id="GO:0030154">
    <property type="term" value="P:cell differentiation"/>
    <property type="evidence" value="ECO:0007669"/>
    <property type="project" value="UniProtKB-KW"/>
</dbReference>
<dbReference type="GO" id="GO:0007283">
    <property type="term" value="P:spermatogenesis"/>
    <property type="evidence" value="ECO:0007669"/>
    <property type="project" value="UniProtKB-KW"/>
</dbReference>
<keyword evidence="10" id="KW-0560">Oxidoreductase</keyword>
<evidence type="ECO:0000256" key="11">
    <source>
        <dbReference type="ARBA" id="ARBA00023027"/>
    </source>
</evidence>
<dbReference type="Ensembl" id="ENSCANT00000014161.1">
    <property type="protein sequence ID" value="ENSCANP00000003561.1"/>
    <property type="gene ID" value="ENSCANG00000012550.1"/>
</dbReference>
<evidence type="ECO:0000256" key="6">
    <source>
        <dbReference type="ARBA" id="ARBA00022832"/>
    </source>
</evidence>
<dbReference type="Pfam" id="PF02737">
    <property type="entry name" value="3HCDH_N"/>
    <property type="match status" value="1"/>
</dbReference>
<dbReference type="SUPFAM" id="SSF51735">
    <property type="entry name" value="NAD(P)-binding Rossmann-fold domains"/>
    <property type="match status" value="1"/>
</dbReference>